<gene>
    <name evidence="1" type="ORF">FNK824_LOCUS19601</name>
</gene>
<dbReference type="EMBL" id="CAJOBE010003467">
    <property type="protein sequence ID" value="CAF3882217.1"/>
    <property type="molecule type" value="Genomic_DNA"/>
</dbReference>
<protein>
    <submittedName>
        <fullName evidence="1">Uncharacterized protein</fullName>
    </submittedName>
</protein>
<evidence type="ECO:0000313" key="1">
    <source>
        <dbReference type="EMBL" id="CAF3882217.1"/>
    </source>
</evidence>
<sequence length="136" mass="15102">MPASRALCAAPRHVYAGTISNKTNKSLKCTIHYATSTSSTNINESMSVTLDAGGRACIPEREYQPTPEATFTCRKVVSRIEVHNDDKTYTLEQPFNGVTCPVTEWIFDIHDDHVASVNPNTLPHQQIQKILSELND</sequence>
<evidence type="ECO:0000313" key="2">
    <source>
        <dbReference type="Proteomes" id="UP000663874"/>
    </source>
</evidence>
<comment type="caution">
    <text evidence="1">The sequence shown here is derived from an EMBL/GenBank/DDBJ whole genome shotgun (WGS) entry which is preliminary data.</text>
</comment>
<organism evidence="1 2">
    <name type="scientific">Rotaria sordida</name>
    <dbReference type="NCBI Taxonomy" id="392033"/>
    <lineage>
        <taxon>Eukaryota</taxon>
        <taxon>Metazoa</taxon>
        <taxon>Spiralia</taxon>
        <taxon>Gnathifera</taxon>
        <taxon>Rotifera</taxon>
        <taxon>Eurotatoria</taxon>
        <taxon>Bdelloidea</taxon>
        <taxon>Philodinida</taxon>
        <taxon>Philodinidae</taxon>
        <taxon>Rotaria</taxon>
    </lineage>
</organism>
<proteinExistence type="predicted"/>
<accession>A0A819GCV6</accession>
<reference evidence="1" key="1">
    <citation type="submission" date="2021-02" db="EMBL/GenBank/DDBJ databases">
        <authorList>
            <person name="Nowell W R."/>
        </authorList>
    </citation>
    <scope>NUCLEOTIDE SEQUENCE</scope>
</reference>
<dbReference type="AlphaFoldDB" id="A0A819GCV6"/>
<dbReference type="Proteomes" id="UP000663874">
    <property type="component" value="Unassembled WGS sequence"/>
</dbReference>
<name>A0A819GCV6_9BILA</name>